<feature type="domain" description="Reverse transcriptase" evidence="1">
    <location>
        <begin position="169"/>
        <end position="313"/>
    </location>
</feature>
<evidence type="ECO:0000313" key="2">
    <source>
        <dbReference type="EMBL" id="MBW0525617.1"/>
    </source>
</evidence>
<dbReference type="PANTHER" id="PTHR24559">
    <property type="entry name" value="TRANSPOSON TY3-I GAG-POL POLYPROTEIN"/>
    <property type="match status" value="1"/>
</dbReference>
<comment type="caution">
    <text evidence="2">The sequence shown here is derived from an EMBL/GenBank/DDBJ whole genome shotgun (WGS) entry which is preliminary data.</text>
</comment>
<dbReference type="PANTHER" id="PTHR24559:SF440">
    <property type="entry name" value="RIBONUCLEASE H"/>
    <property type="match status" value="1"/>
</dbReference>
<reference evidence="2" key="1">
    <citation type="submission" date="2021-03" db="EMBL/GenBank/DDBJ databases">
        <title>Draft genome sequence of rust myrtle Austropuccinia psidii MF-1, a brazilian biotype.</title>
        <authorList>
            <person name="Quecine M.C."/>
            <person name="Pachon D.M.R."/>
            <person name="Bonatelli M.L."/>
            <person name="Correr F.H."/>
            <person name="Franceschini L.M."/>
            <person name="Leite T.F."/>
            <person name="Margarido G.R.A."/>
            <person name="Almeida C.A."/>
            <person name="Ferrarezi J.A."/>
            <person name="Labate C.A."/>
        </authorList>
    </citation>
    <scope>NUCLEOTIDE SEQUENCE</scope>
    <source>
        <strain evidence="2">MF-1</strain>
    </source>
</reference>
<dbReference type="InterPro" id="IPR043128">
    <property type="entry name" value="Rev_trsase/Diguanyl_cyclase"/>
</dbReference>
<dbReference type="InterPro" id="IPR043502">
    <property type="entry name" value="DNA/RNA_pol_sf"/>
</dbReference>
<dbReference type="Gene3D" id="3.10.10.10">
    <property type="entry name" value="HIV Type 1 Reverse Transcriptase, subunit A, domain 1"/>
    <property type="match status" value="1"/>
</dbReference>
<name>A0A9Q3EX87_9BASI</name>
<dbReference type="Gene3D" id="3.30.70.270">
    <property type="match status" value="1"/>
</dbReference>
<dbReference type="InterPro" id="IPR000477">
    <property type="entry name" value="RT_dom"/>
</dbReference>
<dbReference type="Pfam" id="PF00078">
    <property type="entry name" value="RVT_1"/>
    <property type="match status" value="1"/>
</dbReference>
<dbReference type="SUPFAM" id="SSF56672">
    <property type="entry name" value="DNA/RNA polymerases"/>
    <property type="match status" value="1"/>
</dbReference>
<proteinExistence type="predicted"/>
<dbReference type="CDD" id="cd01647">
    <property type="entry name" value="RT_LTR"/>
    <property type="match status" value="1"/>
</dbReference>
<dbReference type="InterPro" id="IPR053134">
    <property type="entry name" value="RNA-dir_DNA_polymerase"/>
</dbReference>
<sequence length="336" mass="38050">MDSPKRENLILGYDLLYHFDPIIDCKSRLVTYDSTHKNSSGINSSTSNDLATTISTVALMKDVVEDVAISSLHLFQRDMDLPLLSVHASLKQQWDEEEQEEIETVLKVVPPAHHKCIDVFSKVKAEKLPPHQACDNQIKLEGPLPLASMIYSLSNQESETLRAYISDNVAKSTIRKNRYPVPPMNQLLTVFKGSTILSKIDLCGAYNLPRIKKGYEHLTAFRTKYGSYEYLVITFGLTNAPPSFQNPVNNIFADFMDIFVVVYLDRIMVSSSSEELHVKHVASVLQRLRDNNLFSKASKCVFHSPSLDYLGYVVSSDLLNMYSSRVQQILDWPQPK</sequence>
<dbReference type="AlphaFoldDB" id="A0A9Q3EX87"/>
<organism evidence="2 3">
    <name type="scientific">Austropuccinia psidii MF-1</name>
    <dbReference type="NCBI Taxonomy" id="1389203"/>
    <lineage>
        <taxon>Eukaryota</taxon>
        <taxon>Fungi</taxon>
        <taxon>Dikarya</taxon>
        <taxon>Basidiomycota</taxon>
        <taxon>Pucciniomycotina</taxon>
        <taxon>Pucciniomycetes</taxon>
        <taxon>Pucciniales</taxon>
        <taxon>Sphaerophragmiaceae</taxon>
        <taxon>Austropuccinia</taxon>
    </lineage>
</organism>
<protein>
    <recommendedName>
        <fullName evidence="1">Reverse transcriptase domain-containing protein</fullName>
    </recommendedName>
</protein>
<keyword evidence="3" id="KW-1185">Reference proteome</keyword>
<dbReference type="EMBL" id="AVOT02031952">
    <property type="protein sequence ID" value="MBW0525617.1"/>
    <property type="molecule type" value="Genomic_DNA"/>
</dbReference>
<evidence type="ECO:0000259" key="1">
    <source>
        <dbReference type="Pfam" id="PF00078"/>
    </source>
</evidence>
<gene>
    <name evidence="2" type="ORF">O181_065332</name>
</gene>
<evidence type="ECO:0000313" key="3">
    <source>
        <dbReference type="Proteomes" id="UP000765509"/>
    </source>
</evidence>
<accession>A0A9Q3EX87</accession>
<dbReference type="OrthoDB" id="3341476at2759"/>
<dbReference type="Proteomes" id="UP000765509">
    <property type="component" value="Unassembled WGS sequence"/>
</dbReference>